<feature type="compositionally biased region" description="Polar residues" evidence="1">
    <location>
        <begin position="9"/>
        <end position="31"/>
    </location>
</feature>
<reference evidence="3" key="3">
    <citation type="submission" date="2025-09" db="UniProtKB">
        <authorList>
            <consortium name="Ensembl"/>
        </authorList>
    </citation>
    <scope>IDENTIFICATION</scope>
</reference>
<name>A0A3B5K5S2_TAKRU</name>
<evidence type="ECO:0000313" key="4">
    <source>
        <dbReference type="Proteomes" id="UP000005226"/>
    </source>
</evidence>
<dbReference type="PANTHER" id="PTHR23247">
    <property type="entry name" value="NY-REN-41 ANTIGEN L15 -RELATED"/>
    <property type="match status" value="1"/>
</dbReference>
<protein>
    <recommendedName>
        <fullName evidence="2">Coiled-coil domain-containing protein</fullName>
    </recommendedName>
</protein>
<feature type="compositionally biased region" description="Polar residues" evidence="1">
    <location>
        <begin position="65"/>
        <end position="81"/>
    </location>
</feature>
<feature type="domain" description="Coiled-coil" evidence="2">
    <location>
        <begin position="109"/>
        <end position="283"/>
    </location>
</feature>
<dbReference type="InterPro" id="IPR045323">
    <property type="entry name" value="CCDC34"/>
</dbReference>
<dbReference type="PANTHER" id="PTHR23247:SF2">
    <property type="entry name" value="COILED-COIL DOMAIN-CONTAINING PROTEIN 34"/>
    <property type="match status" value="1"/>
</dbReference>
<reference evidence="3" key="1">
    <citation type="journal article" date="2011" name="Genome Biol. Evol.">
        <title>Integration of the genetic map and genome assembly of fugu facilitates insights into distinct features of genome evolution in teleosts and mammals.</title>
        <authorList>
            <person name="Kai W."/>
            <person name="Kikuchi K."/>
            <person name="Tohari S."/>
            <person name="Chew A.K."/>
            <person name="Tay A."/>
            <person name="Fujiwara A."/>
            <person name="Hosoya S."/>
            <person name="Suetake H."/>
            <person name="Naruse K."/>
            <person name="Brenner S."/>
            <person name="Suzuki Y."/>
            <person name="Venkatesh B."/>
        </authorList>
    </citation>
    <scope>NUCLEOTIDE SEQUENCE [LARGE SCALE GENOMIC DNA]</scope>
</reference>
<feature type="compositionally biased region" description="Polar residues" evidence="1">
    <location>
        <begin position="262"/>
        <end position="274"/>
    </location>
</feature>
<keyword evidence="4" id="KW-1185">Reference proteome</keyword>
<feature type="region of interest" description="Disordered" evidence="1">
    <location>
        <begin position="50"/>
        <end position="81"/>
    </location>
</feature>
<feature type="region of interest" description="Disordered" evidence="1">
    <location>
        <begin position="1"/>
        <end position="34"/>
    </location>
</feature>
<dbReference type="FunCoup" id="A0A3B5K5S2">
    <property type="interactions" value="559"/>
</dbReference>
<feature type="compositionally biased region" description="Basic and acidic residues" evidence="1">
    <location>
        <begin position="185"/>
        <end position="199"/>
    </location>
</feature>
<dbReference type="Ensembl" id="ENSTRUT00000053841.2">
    <property type="protein sequence ID" value="ENSTRUP00000052981.2"/>
    <property type="gene ID" value="ENSTRUG00000023716.2"/>
</dbReference>
<dbReference type="InParanoid" id="A0A3B5K5S2"/>
<dbReference type="AlphaFoldDB" id="A0A3B5K5S2"/>
<accession>A0A3B5K5S2</accession>
<dbReference type="Pfam" id="PF13904">
    <property type="entry name" value="CCDC34"/>
    <property type="match status" value="1"/>
</dbReference>
<dbReference type="STRING" id="31033.ENSTRUP00000062597"/>
<feature type="region of interest" description="Disordered" evidence="1">
    <location>
        <begin position="128"/>
        <end position="148"/>
    </location>
</feature>
<dbReference type="InterPro" id="IPR025259">
    <property type="entry name" value="CCDC34/181"/>
</dbReference>
<organism evidence="3 4">
    <name type="scientific">Takifugu rubripes</name>
    <name type="common">Japanese pufferfish</name>
    <name type="synonym">Fugu rubripes</name>
    <dbReference type="NCBI Taxonomy" id="31033"/>
    <lineage>
        <taxon>Eukaryota</taxon>
        <taxon>Metazoa</taxon>
        <taxon>Chordata</taxon>
        <taxon>Craniata</taxon>
        <taxon>Vertebrata</taxon>
        <taxon>Euteleostomi</taxon>
        <taxon>Actinopterygii</taxon>
        <taxon>Neopterygii</taxon>
        <taxon>Teleostei</taxon>
        <taxon>Neoteleostei</taxon>
        <taxon>Acanthomorphata</taxon>
        <taxon>Eupercaria</taxon>
        <taxon>Tetraodontiformes</taxon>
        <taxon>Tetradontoidea</taxon>
        <taxon>Tetraodontidae</taxon>
        <taxon>Takifugu</taxon>
    </lineage>
</organism>
<reference evidence="3" key="2">
    <citation type="submission" date="2025-08" db="UniProtKB">
        <authorList>
            <consortium name="Ensembl"/>
        </authorList>
    </citation>
    <scope>IDENTIFICATION</scope>
</reference>
<dbReference type="Proteomes" id="UP000005226">
    <property type="component" value="Unplaced"/>
</dbReference>
<feature type="region of interest" description="Disordered" evidence="1">
    <location>
        <begin position="175"/>
        <end position="331"/>
    </location>
</feature>
<sequence>MPGGAVPNRLSSCYNSTPVKTSQKQDFSPSNRLDKEVLSDDDERFSFLSPIYNDSIDSDEDLEPSASQNVSPVGSNKSSVSPVRCELLRTPSDQILRGTDEPAACCPSLSAWELWLVRKAKEDRFNMQKKAKEESKLKDRREQEEMKRDEKKIVMEEKIQEWLNMKKEQEIKKQLVRQSKEEEEMQKQLEKERENEQKAQQKYKSWLKKKNQEKMELEKKEKEKAALKEERDRVRRKRAEEKFKEWLAKANEKSRDTPKTPCVSTNPFDRSSPSPGYFNPIPWKPIHIPPPENPKEETCSRTPQRQHRSKQSPSAAFRLRTPARPGQFQRR</sequence>
<evidence type="ECO:0000259" key="2">
    <source>
        <dbReference type="Pfam" id="PF13904"/>
    </source>
</evidence>
<proteinExistence type="predicted"/>
<evidence type="ECO:0000256" key="1">
    <source>
        <dbReference type="SAM" id="MobiDB-lite"/>
    </source>
</evidence>
<dbReference type="OMA" id="CNIYRCE"/>
<feature type="compositionally biased region" description="Basic and acidic residues" evidence="1">
    <location>
        <begin position="210"/>
        <end position="258"/>
    </location>
</feature>
<dbReference type="GeneTree" id="ENSGT00730000111271"/>
<evidence type="ECO:0000313" key="3">
    <source>
        <dbReference type="Ensembl" id="ENSTRUP00000052981.2"/>
    </source>
</evidence>